<comment type="caution">
    <text evidence="1">The sequence shown here is derived from an EMBL/GenBank/DDBJ whole genome shotgun (WGS) entry which is preliminary data.</text>
</comment>
<dbReference type="RefSeq" id="WP_074082858.1">
    <property type="nucleotide sequence ID" value="NZ_LVWI01000048.1"/>
</dbReference>
<sequence length="109" mass="12510">MPEYHKLVRDGIPELIAAGGHVCITRTLEHEEYIDQLRAKLREEAEEYFREDNDRLALEELADLLEVIRALAAIHGGSPEVLEQVRAEKAERRGGFQERIFLLRVEDGS</sequence>
<evidence type="ECO:0000313" key="1">
    <source>
        <dbReference type="EMBL" id="OKP85092.1"/>
    </source>
</evidence>
<dbReference type="Proteomes" id="UP000186058">
    <property type="component" value="Unassembled WGS sequence"/>
</dbReference>
<protein>
    <submittedName>
        <fullName evidence="1">Phosphoribosyl-ATP pyrophosphohydrolase</fullName>
    </submittedName>
</protein>
<reference evidence="1 2" key="1">
    <citation type="submission" date="2016-03" db="EMBL/GenBank/DDBJ databases">
        <authorList>
            <person name="Sant'Anna F.H."/>
            <person name="Ambrosini A."/>
            <person name="Souza R."/>
            <person name="Bach E."/>
            <person name="Fernandes G."/>
            <person name="Balsanelli E."/>
            <person name="Baura V.A."/>
            <person name="Souza E.M."/>
            <person name="Passaglia L."/>
        </authorList>
    </citation>
    <scope>NUCLEOTIDE SEQUENCE [LARGE SCALE GENOMIC DNA]</scope>
    <source>
        <strain evidence="1 2">P26E</strain>
    </source>
</reference>
<accession>A0ABX3ENZ3</accession>
<keyword evidence="2" id="KW-1185">Reference proteome</keyword>
<name>A0ABX3ENZ3_9BACL</name>
<evidence type="ECO:0000313" key="2">
    <source>
        <dbReference type="Proteomes" id="UP000186058"/>
    </source>
</evidence>
<dbReference type="EMBL" id="LVWI01000048">
    <property type="protein sequence ID" value="OKP85092.1"/>
    <property type="molecule type" value="Genomic_DNA"/>
</dbReference>
<dbReference type="CDD" id="cd11532">
    <property type="entry name" value="NTP-PPase_COG4997"/>
    <property type="match status" value="1"/>
</dbReference>
<dbReference type="InterPro" id="IPR038735">
    <property type="entry name" value="MSMEG_1276-like_NTP-PPase_dom"/>
</dbReference>
<gene>
    <name evidence="1" type="ORF">A3844_17715</name>
</gene>
<organism evidence="1 2">
    <name type="scientific">Paenibacillus helianthi</name>
    <dbReference type="NCBI Taxonomy" id="1349432"/>
    <lineage>
        <taxon>Bacteria</taxon>
        <taxon>Bacillati</taxon>
        <taxon>Bacillota</taxon>
        <taxon>Bacilli</taxon>
        <taxon>Bacillales</taxon>
        <taxon>Paenibacillaceae</taxon>
        <taxon>Paenibacillus</taxon>
    </lineage>
</organism>
<dbReference type="SUPFAM" id="SSF101386">
    <property type="entry name" value="all-alpha NTP pyrophosphatases"/>
    <property type="match status" value="1"/>
</dbReference>
<proteinExistence type="predicted"/>